<dbReference type="SUPFAM" id="SSF109640">
    <property type="entry name" value="KRAB domain (Kruppel-associated box)"/>
    <property type="match status" value="1"/>
</dbReference>
<evidence type="ECO:0000313" key="4">
    <source>
        <dbReference type="RefSeq" id="XP_008590943.1"/>
    </source>
</evidence>
<dbReference type="InterPro" id="IPR001909">
    <property type="entry name" value="KRAB"/>
</dbReference>
<feature type="domain" description="KRAB-related" evidence="2">
    <location>
        <begin position="20"/>
        <end position="84"/>
    </location>
</feature>
<dbReference type="PROSITE" id="PS50806">
    <property type="entry name" value="KRAB_RELATED"/>
    <property type="match status" value="1"/>
</dbReference>
<feature type="region of interest" description="Disordered" evidence="1">
    <location>
        <begin position="117"/>
        <end position="138"/>
    </location>
</feature>
<dbReference type="GeneID" id="103608271"/>
<dbReference type="Pfam" id="PF09514">
    <property type="entry name" value="SSXRD"/>
    <property type="match status" value="1"/>
</dbReference>
<name>A0ABM0SDK2_GALVR</name>
<dbReference type="InterPro" id="IPR019041">
    <property type="entry name" value="SSXRD_motif"/>
</dbReference>
<dbReference type="InterPro" id="IPR003655">
    <property type="entry name" value="aKRAB"/>
</dbReference>
<dbReference type="PANTHER" id="PTHR14112:SF1">
    <property type="entry name" value="KRAB-RELATED DOMAIN-CONTAINING PROTEIN"/>
    <property type="match status" value="1"/>
</dbReference>
<sequence>MNTGSSFAKSPGRDTKKSEKKCKAFKDISKYFSKKEWTKLGYTEKITYVYMKKNYDTMTNLGLRPTLPVFVCSDKQATESQGNNSDEDLNHENQVFSITGRKKQGRNVWTNRLRKRKNRAAYEEISEPEEHDSLSSKM</sequence>
<proteinExistence type="predicted"/>
<reference evidence="4" key="1">
    <citation type="submission" date="2025-08" db="UniProtKB">
        <authorList>
            <consortium name="RefSeq"/>
        </authorList>
    </citation>
    <scope>IDENTIFICATION</scope>
</reference>
<protein>
    <submittedName>
        <fullName evidence="4">Protein SSX1-like</fullName>
    </submittedName>
</protein>
<feature type="compositionally biased region" description="Basic and acidic residues" evidence="1">
    <location>
        <begin position="11"/>
        <end position="20"/>
    </location>
</feature>
<evidence type="ECO:0000256" key="1">
    <source>
        <dbReference type="SAM" id="MobiDB-lite"/>
    </source>
</evidence>
<organism evidence="3 4">
    <name type="scientific">Galeopterus variegatus</name>
    <name type="common">Malayan flying lemur</name>
    <name type="synonym">Cynocephalus variegatus</name>
    <dbReference type="NCBI Taxonomy" id="482537"/>
    <lineage>
        <taxon>Eukaryota</taxon>
        <taxon>Metazoa</taxon>
        <taxon>Chordata</taxon>
        <taxon>Craniata</taxon>
        <taxon>Vertebrata</taxon>
        <taxon>Euteleostomi</taxon>
        <taxon>Mammalia</taxon>
        <taxon>Eutheria</taxon>
        <taxon>Euarchontoglires</taxon>
        <taxon>Dermoptera</taxon>
        <taxon>Cynocephalidae</taxon>
        <taxon>Galeopterus</taxon>
    </lineage>
</organism>
<evidence type="ECO:0000259" key="2">
    <source>
        <dbReference type="PROSITE" id="PS50806"/>
    </source>
</evidence>
<feature type="region of interest" description="Disordered" evidence="1">
    <location>
        <begin position="1"/>
        <end position="20"/>
    </location>
</feature>
<keyword evidence="3" id="KW-1185">Reference proteome</keyword>
<gene>
    <name evidence="4" type="primary">LOC103608271</name>
</gene>
<accession>A0ABM0SDK2</accession>
<dbReference type="SMART" id="SM00349">
    <property type="entry name" value="KRAB"/>
    <property type="match status" value="1"/>
</dbReference>
<dbReference type="RefSeq" id="XP_008590943.1">
    <property type="nucleotide sequence ID" value="XM_008592721.1"/>
</dbReference>
<dbReference type="Proteomes" id="UP000694923">
    <property type="component" value="Unplaced"/>
</dbReference>
<dbReference type="InterPro" id="IPR036051">
    <property type="entry name" value="KRAB_dom_sf"/>
</dbReference>
<evidence type="ECO:0000313" key="3">
    <source>
        <dbReference type="Proteomes" id="UP000694923"/>
    </source>
</evidence>
<dbReference type="PANTHER" id="PTHR14112">
    <property type="entry name" value="SYNOVIAL SARCOMA, X MEMBER"/>
    <property type="match status" value="1"/>
</dbReference>